<name>A0A026WNW2_OOCBI</name>
<proteinExistence type="predicted"/>
<protein>
    <submittedName>
        <fullName evidence="1">Uncharacterized protein</fullName>
    </submittedName>
</protein>
<dbReference type="Proteomes" id="UP000053097">
    <property type="component" value="Unassembled WGS sequence"/>
</dbReference>
<evidence type="ECO:0000313" key="2">
    <source>
        <dbReference type="Proteomes" id="UP000053097"/>
    </source>
</evidence>
<gene>
    <name evidence="1" type="ORF">X777_00847</name>
</gene>
<dbReference type="AlphaFoldDB" id="A0A026WNW2"/>
<dbReference type="EMBL" id="KK107139">
    <property type="protein sequence ID" value="EZA57747.1"/>
    <property type="molecule type" value="Genomic_DNA"/>
</dbReference>
<keyword evidence="2" id="KW-1185">Reference proteome</keyword>
<organism evidence="1 2">
    <name type="scientific">Ooceraea biroi</name>
    <name type="common">Clonal raider ant</name>
    <name type="synonym">Cerapachys biroi</name>
    <dbReference type="NCBI Taxonomy" id="2015173"/>
    <lineage>
        <taxon>Eukaryota</taxon>
        <taxon>Metazoa</taxon>
        <taxon>Ecdysozoa</taxon>
        <taxon>Arthropoda</taxon>
        <taxon>Hexapoda</taxon>
        <taxon>Insecta</taxon>
        <taxon>Pterygota</taxon>
        <taxon>Neoptera</taxon>
        <taxon>Endopterygota</taxon>
        <taxon>Hymenoptera</taxon>
        <taxon>Apocrita</taxon>
        <taxon>Aculeata</taxon>
        <taxon>Formicoidea</taxon>
        <taxon>Formicidae</taxon>
        <taxon>Dorylinae</taxon>
        <taxon>Ooceraea</taxon>
    </lineage>
</organism>
<sequence>MWGISLILFPDDTVTLKSKSIETDDDLSRVFRGLARAGRFLDDSSHRDVI</sequence>
<accession>A0A026WNW2</accession>
<evidence type="ECO:0000313" key="1">
    <source>
        <dbReference type="EMBL" id="EZA57747.1"/>
    </source>
</evidence>
<reference evidence="1 2" key="1">
    <citation type="journal article" date="2014" name="Curr. Biol.">
        <title>The genome of the clonal raider ant Cerapachys biroi.</title>
        <authorList>
            <person name="Oxley P.R."/>
            <person name="Ji L."/>
            <person name="Fetter-Pruneda I."/>
            <person name="McKenzie S.K."/>
            <person name="Li C."/>
            <person name="Hu H."/>
            <person name="Zhang G."/>
            <person name="Kronauer D.J."/>
        </authorList>
    </citation>
    <scope>NUCLEOTIDE SEQUENCE [LARGE SCALE GENOMIC DNA]</scope>
</reference>